<dbReference type="PATRIC" id="fig|217031.6.peg.4231"/>
<evidence type="ECO:0000313" key="3">
    <source>
        <dbReference type="Proteomes" id="UP000077881"/>
    </source>
</evidence>
<dbReference type="OrthoDB" id="1820296at2"/>
<dbReference type="STRING" id="217031.ABB05_19500"/>
<gene>
    <name evidence="2" type="ORF">ABB05_19500</name>
</gene>
<evidence type="ECO:0000313" key="2">
    <source>
        <dbReference type="EMBL" id="OAK67340.1"/>
    </source>
</evidence>
<comment type="caution">
    <text evidence="2">The sequence shown here is derived from an EMBL/GenBank/DDBJ whole genome shotgun (WGS) entry which is preliminary data.</text>
</comment>
<accession>A0A177ZJ12</accession>
<dbReference type="EMBL" id="LDJR01000060">
    <property type="protein sequence ID" value="OAK67340.1"/>
    <property type="molecule type" value="Genomic_DNA"/>
</dbReference>
<name>A0A177ZJ12_9BACI</name>
<organism evidence="2 3">
    <name type="scientific">Lederbergia galactosidilytica</name>
    <dbReference type="NCBI Taxonomy" id="217031"/>
    <lineage>
        <taxon>Bacteria</taxon>
        <taxon>Bacillati</taxon>
        <taxon>Bacillota</taxon>
        <taxon>Bacilli</taxon>
        <taxon>Bacillales</taxon>
        <taxon>Bacillaceae</taxon>
        <taxon>Lederbergia</taxon>
    </lineage>
</organism>
<dbReference type="RefSeq" id="WP_057981773.1">
    <property type="nucleotide sequence ID" value="NZ_LDJR01000060.1"/>
</dbReference>
<dbReference type="Proteomes" id="UP000077881">
    <property type="component" value="Unassembled WGS sequence"/>
</dbReference>
<evidence type="ECO:0000259" key="1">
    <source>
        <dbReference type="Pfam" id="PF22481"/>
    </source>
</evidence>
<dbReference type="AlphaFoldDB" id="A0A177ZJ12"/>
<dbReference type="Pfam" id="PF22481">
    <property type="entry name" value="DUF6985"/>
    <property type="match status" value="1"/>
</dbReference>
<sequence>MIENITETEYGMEGTTYCKLFDKQLRVWIADGADLEYGLFCVEALNLLNDKLIDEICQAAIAYCEDFCDDVGQEPPKIEKTSDILNYIDPTGLIIDKPKDRHKPVIHLEGNCDWELEHGIEIIIRGSQLLYLSSFNGMGAWDEPETYKDSYNYAHQVI</sequence>
<dbReference type="InterPro" id="IPR054254">
    <property type="entry name" value="DUF6985"/>
</dbReference>
<protein>
    <recommendedName>
        <fullName evidence="1">DUF6985 domain-containing protein</fullName>
    </recommendedName>
</protein>
<keyword evidence="3" id="KW-1185">Reference proteome</keyword>
<reference evidence="2 3" key="1">
    <citation type="submission" date="2015-05" db="EMBL/GenBank/DDBJ databases">
        <title>Comparison of genome.</title>
        <authorList>
            <person name="Zheng Z."/>
            <person name="Sun M."/>
        </authorList>
    </citation>
    <scope>NUCLEOTIDE SEQUENCE [LARGE SCALE GENOMIC DNA]</scope>
    <source>
        <strain evidence="2 3">G25-74</strain>
    </source>
</reference>
<feature type="domain" description="DUF6985" evidence="1">
    <location>
        <begin position="4"/>
        <end position="137"/>
    </location>
</feature>
<proteinExistence type="predicted"/>